<sequence length="182" mass="19680">MEIILKEDIIGLGYKNEIVNVKSGYGRNYLIPTGKGVIASESAKKMLAEDLRQQASKLATQKAEAEKRAEQLKDVAVTVTAKVAVTGHLYGSVGPAKVAEELAKLGIEIDRKIITMREVRKVGEFEATVHFYKDVEVKVPVKVVAENQPAPKTAEAPKVEEAAEAKAPVEEAKAEEVAPTAE</sequence>
<keyword evidence="5 7" id="KW-0687">Ribonucleoprotein</keyword>
<keyword evidence="8" id="KW-0175">Coiled coil</keyword>
<evidence type="ECO:0000256" key="5">
    <source>
        <dbReference type="ARBA" id="ARBA00023274"/>
    </source>
</evidence>
<keyword evidence="2 7" id="KW-0699">rRNA-binding</keyword>
<dbReference type="eggNOG" id="COG0359">
    <property type="taxonomic scope" value="Bacteria"/>
</dbReference>
<accession>F8N8L9</accession>
<dbReference type="Gene3D" id="3.40.5.10">
    <property type="entry name" value="Ribosomal protein L9, N-terminal domain"/>
    <property type="match status" value="1"/>
</dbReference>
<dbReference type="GO" id="GO:0019843">
    <property type="term" value="F:rRNA binding"/>
    <property type="evidence" value="ECO:0007669"/>
    <property type="project" value="UniProtKB-UniRule"/>
</dbReference>
<dbReference type="SUPFAM" id="SSF55658">
    <property type="entry name" value="L9 N-domain-like"/>
    <property type="match status" value="1"/>
</dbReference>
<evidence type="ECO:0000313" key="12">
    <source>
        <dbReference type="Proteomes" id="UP000002772"/>
    </source>
</evidence>
<proteinExistence type="inferred from homology"/>
<reference evidence="12" key="1">
    <citation type="journal article" date="2011" name="Stand. Genomic Sci.">
        <title>Non-contiguous finished genome sequence of the opportunistic oral pathogen Prevotella multisaccharivorax type strain (PPPA20).</title>
        <authorList>
            <person name="Pati A."/>
            <person name="Gronow S."/>
            <person name="Lu M."/>
            <person name="Lapidus A."/>
            <person name="Nolan M."/>
            <person name="Lucas S."/>
            <person name="Hammon N."/>
            <person name="Deshpande S."/>
            <person name="Cheng J.F."/>
            <person name="Tapia R."/>
            <person name="Han C."/>
            <person name="Goodwin L."/>
            <person name="Pitluck S."/>
            <person name="Liolios K."/>
            <person name="Pagani I."/>
            <person name="Mavromatis K."/>
            <person name="Mikhailova N."/>
            <person name="Huntemann M."/>
            <person name="Chen A."/>
            <person name="Palaniappan K."/>
            <person name="Land M."/>
            <person name="Hauser L."/>
            <person name="Detter J.C."/>
            <person name="Brambilla E.M."/>
            <person name="Rohde M."/>
            <person name="Goker M."/>
            <person name="Woyke T."/>
            <person name="Bristow J."/>
            <person name="Eisen J.A."/>
            <person name="Markowitz V."/>
            <person name="Hugenholtz P."/>
            <person name="Kyrpides N.C."/>
            <person name="Klenk H.P."/>
            <person name="Ivanova N."/>
        </authorList>
    </citation>
    <scope>NUCLEOTIDE SEQUENCE [LARGE SCALE GENOMIC DNA]</scope>
    <source>
        <strain evidence="12">DSM 17128</strain>
    </source>
</reference>
<organism evidence="11 12">
    <name type="scientific">Hallella multisaccharivorax DSM 17128</name>
    <dbReference type="NCBI Taxonomy" id="688246"/>
    <lineage>
        <taxon>Bacteria</taxon>
        <taxon>Pseudomonadati</taxon>
        <taxon>Bacteroidota</taxon>
        <taxon>Bacteroidia</taxon>
        <taxon>Bacteroidales</taxon>
        <taxon>Prevotellaceae</taxon>
        <taxon>Hallella</taxon>
    </lineage>
</organism>
<dbReference type="SUPFAM" id="SSF55653">
    <property type="entry name" value="Ribosomal protein L9 C-domain"/>
    <property type="match status" value="1"/>
</dbReference>
<dbReference type="Pfam" id="PF03948">
    <property type="entry name" value="Ribosomal_L9_C"/>
    <property type="match status" value="1"/>
</dbReference>
<evidence type="ECO:0000256" key="8">
    <source>
        <dbReference type="SAM" id="Coils"/>
    </source>
</evidence>
<name>F8N8L9_9BACT</name>
<feature type="compositionally biased region" description="Basic and acidic residues" evidence="9">
    <location>
        <begin position="155"/>
        <end position="176"/>
    </location>
</feature>
<dbReference type="RefSeq" id="WP_007573776.1">
    <property type="nucleotide sequence ID" value="NZ_BPTS01000001.1"/>
</dbReference>
<gene>
    <name evidence="7" type="primary">rplI</name>
    <name evidence="11" type="ORF">Premu_1151</name>
</gene>
<dbReference type="InterPro" id="IPR020070">
    <property type="entry name" value="Ribosomal_bL9_N"/>
</dbReference>
<evidence type="ECO:0000313" key="11">
    <source>
        <dbReference type="EMBL" id="EGN56586.1"/>
    </source>
</evidence>
<evidence type="ECO:0000256" key="9">
    <source>
        <dbReference type="SAM" id="MobiDB-lite"/>
    </source>
</evidence>
<dbReference type="GO" id="GO:1990904">
    <property type="term" value="C:ribonucleoprotein complex"/>
    <property type="evidence" value="ECO:0007669"/>
    <property type="project" value="UniProtKB-KW"/>
</dbReference>
<dbReference type="NCBIfam" id="TIGR00158">
    <property type="entry name" value="L9"/>
    <property type="match status" value="1"/>
</dbReference>
<dbReference type="InterPro" id="IPR020069">
    <property type="entry name" value="Ribosomal_bL9_C"/>
</dbReference>
<dbReference type="AlphaFoldDB" id="F8N8L9"/>
<protein>
    <recommendedName>
        <fullName evidence="6 7">Large ribosomal subunit protein bL9</fullName>
    </recommendedName>
</protein>
<feature type="domain" description="Ribosomal protein L9" evidence="10">
    <location>
        <begin position="13"/>
        <end position="40"/>
    </location>
</feature>
<comment type="function">
    <text evidence="7">Binds to the 23S rRNA.</text>
</comment>
<dbReference type="GO" id="GO:0005840">
    <property type="term" value="C:ribosome"/>
    <property type="evidence" value="ECO:0007669"/>
    <property type="project" value="UniProtKB-KW"/>
</dbReference>
<evidence type="ECO:0000256" key="6">
    <source>
        <dbReference type="ARBA" id="ARBA00035292"/>
    </source>
</evidence>
<dbReference type="InterPro" id="IPR020594">
    <property type="entry name" value="Ribosomal_bL9_bac/chp"/>
</dbReference>
<evidence type="ECO:0000259" key="10">
    <source>
        <dbReference type="PROSITE" id="PS00651"/>
    </source>
</evidence>
<feature type="coiled-coil region" evidence="8">
    <location>
        <begin position="48"/>
        <end position="82"/>
    </location>
</feature>
<dbReference type="Pfam" id="PF01281">
    <property type="entry name" value="Ribosomal_L9_N"/>
    <property type="match status" value="1"/>
</dbReference>
<evidence type="ECO:0000256" key="2">
    <source>
        <dbReference type="ARBA" id="ARBA00022730"/>
    </source>
</evidence>
<keyword evidence="12" id="KW-1185">Reference proteome</keyword>
<dbReference type="OrthoDB" id="9788336at2"/>
<dbReference type="PROSITE" id="PS00651">
    <property type="entry name" value="RIBOSOMAL_L9"/>
    <property type="match status" value="1"/>
</dbReference>
<keyword evidence="4 7" id="KW-0689">Ribosomal protein</keyword>
<dbReference type="InterPro" id="IPR036791">
    <property type="entry name" value="Ribosomal_bL9_C_sf"/>
</dbReference>
<evidence type="ECO:0000256" key="4">
    <source>
        <dbReference type="ARBA" id="ARBA00022980"/>
    </source>
</evidence>
<dbReference type="Gene3D" id="3.10.430.100">
    <property type="entry name" value="Ribosomal protein L9, C-terminal domain"/>
    <property type="match status" value="1"/>
</dbReference>
<dbReference type="EMBL" id="GL945017">
    <property type="protein sequence ID" value="EGN56586.1"/>
    <property type="molecule type" value="Genomic_DNA"/>
</dbReference>
<dbReference type="InterPro" id="IPR000244">
    <property type="entry name" value="Ribosomal_bL9"/>
</dbReference>
<evidence type="ECO:0000256" key="7">
    <source>
        <dbReference type="HAMAP-Rule" id="MF_00503"/>
    </source>
</evidence>
<evidence type="ECO:0000256" key="3">
    <source>
        <dbReference type="ARBA" id="ARBA00022884"/>
    </source>
</evidence>
<dbReference type="GO" id="GO:0003735">
    <property type="term" value="F:structural constituent of ribosome"/>
    <property type="evidence" value="ECO:0007669"/>
    <property type="project" value="InterPro"/>
</dbReference>
<dbReference type="HAMAP" id="MF_00503">
    <property type="entry name" value="Ribosomal_bL9"/>
    <property type="match status" value="1"/>
</dbReference>
<dbReference type="InterPro" id="IPR009027">
    <property type="entry name" value="Ribosomal_bL9/RNase_H1_N"/>
</dbReference>
<dbReference type="STRING" id="688246.Premu_1151"/>
<keyword evidence="3 7" id="KW-0694">RNA-binding</keyword>
<feature type="region of interest" description="Disordered" evidence="9">
    <location>
        <begin position="146"/>
        <end position="182"/>
    </location>
</feature>
<dbReference type="Proteomes" id="UP000002772">
    <property type="component" value="Unassembled WGS sequence"/>
</dbReference>
<comment type="similarity">
    <text evidence="1 7">Belongs to the bacterial ribosomal protein bL9 family.</text>
</comment>
<dbReference type="GO" id="GO:0006412">
    <property type="term" value="P:translation"/>
    <property type="evidence" value="ECO:0007669"/>
    <property type="project" value="UniProtKB-UniRule"/>
</dbReference>
<dbReference type="InterPro" id="IPR036935">
    <property type="entry name" value="Ribosomal_bL9_N_sf"/>
</dbReference>
<evidence type="ECO:0000256" key="1">
    <source>
        <dbReference type="ARBA" id="ARBA00010605"/>
    </source>
</evidence>
<dbReference type="PANTHER" id="PTHR21368">
    <property type="entry name" value="50S RIBOSOMAL PROTEIN L9"/>
    <property type="match status" value="1"/>
</dbReference>
<dbReference type="HOGENOM" id="CLU_078938_3_0_10"/>